<feature type="transmembrane region" description="Helical" evidence="1">
    <location>
        <begin position="12"/>
        <end position="39"/>
    </location>
</feature>
<dbReference type="AlphaFoldDB" id="A0A238UNB6"/>
<dbReference type="EMBL" id="FZNO01000001">
    <property type="protein sequence ID" value="SNR23606.1"/>
    <property type="molecule type" value="Genomic_DNA"/>
</dbReference>
<name>A0A238UNB6_9ACTN</name>
<proteinExistence type="predicted"/>
<keyword evidence="1" id="KW-0812">Transmembrane</keyword>
<keyword evidence="1" id="KW-0472">Membrane</keyword>
<reference evidence="2 3" key="1">
    <citation type="submission" date="2017-06" db="EMBL/GenBank/DDBJ databases">
        <authorList>
            <person name="Kim H.J."/>
            <person name="Triplett B.A."/>
        </authorList>
    </citation>
    <scope>NUCLEOTIDE SEQUENCE [LARGE SCALE GENOMIC DNA]</scope>
    <source>
        <strain evidence="2 3">DSM 44272</strain>
    </source>
</reference>
<keyword evidence="3" id="KW-1185">Reference proteome</keyword>
<accession>A0A238UNB6</accession>
<evidence type="ECO:0000256" key="1">
    <source>
        <dbReference type="SAM" id="Phobius"/>
    </source>
</evidence>
<gene>
    <name evidence="2" type="ORF">SAMN06272737_101129</name>
</gene>
<sequence>MEYLRRMQMERPVLFWVVMLVAFVVGFQLLLFVVALFLGPFGVPSWVPLVVVLGVLVAVARYQQRSR</sequence>
<evidence type="ECO:0000313" key="2">
    <source>
        <dbReference type="EMBL" id="SNR23606.1"/>
    </source>
</evidence>
<keyword evidence="1" id="KW-1133">Transmembrane helix</keyword>
<protein>
    <submittedName>
        <fullName evidence="2">Uncharacterized protein</fullName>
    </submittedName>
</protein>
<dbReference type="Proteomes" id="UP000198403">
    <property type="component" value="Unassembled WGS sequence"/>
</dbReference>
<dbReference type="RefSeq" id="WP_089334646.1">
    <property type="nucleotide sequence ID" value="NZ_FZNO01000001.1"/>
</dbReference>
<feature type="transmembrane region" description="Helical" evidence="1">
    <location>
        <begin position="45"/>
        <end position="62"/>
    </location>
</feature>
<evidence type="ECO:0000313" key="3">
    <source>
        <dbReference type="Proteomes" id="UP000198403"/>
    </source>
</evidence>
<organism evidence="2 3">
    <name type="scientific">Blastococcus mobilis</name>
    <dbReference type="NCBI Taxonomy" id="1938746"/>
    <lineage>
        <taxon>Bacteria</taxon>
        <taxon>Bacillati</taxon>
        <taxon>Actinomycetota</taxon>
        <taxon>Actinomycetes</taxon>
        <taxon>Geodermatophilales</taxon>
        <taxon>Geodermatophilaceae</taxon>
        <taxon>Blastococcus</taxon>
    </lineage>
</organism>